<protein>
    <recommendedName>
        <fullName evidence="4">KEOPS complex Cgi121-like subunit</fullName>
    </recommendedName>
</protein>
<dbReference type="InterPro" id="IPR016799">
    <property type="entry name" value="UCP022062"/>
</dbReference>
<dbReference type="KEGG" id="rci:RCIX574"/>
<dbReference type="eggNOG" id="arCOG02197">
    <property type="taxonomic scope" value="Archaea"/>
</dbReference>
<evidence type="ECO:0000313" key="3">
    <source>
        <dbReference type="Proteomes" id="UP000000663"/>
    </source>
</evidence>
<dbReference type="InterPro" id="IPR013926">
    <property type="entry name" value="CGI121/TPRKB"/>
</dbReference>
<dbReference type="EMBL" id="AM114193">
    <property type="protein sequence ID" value="CAJ35981.1"/>
    <property type="molecule type" value="Genomic_DNA"/>
</dbReference>
<sequence>MMAPLIITGGKKHIADVKTFLKAAADIGASYGVTVQAVNADAIAGRMHLEYATKKAIESFRQKRNLARDLGMEIMLYLRGRRQIERALDLGVKQGDNNVAILIIGDDAEKALPAAMELLDAVDEKVVDYSHDKDLLLMKLYEITPAEIEIVGRDRIPELVRERSALLEFEK</sequence>
<evidence type="ECO:0000313" key="2">
    <source>
        <dbReference type="EMBL" id="CAJ35981.1"/>
    </source>
</evidence>
<dbReference type="SUPFAM" id="SSF143870">
    <property type="entry name" value="PF0523-like"/>
    <property type="match status" value="1"/>
</dbReference>
<comment type="similarity">
    <text evidence="1">Belongs to the CGI121/TPRKB family.</text>
</comment>
<reference evidence="2 3" key="1">
    <citation type="journal article" date="2006" name="Science">
        <title>Genome of rice cluster I archaea -- the key methane producers in the rice rhizosphere.</title>
        <authorList>
            <person name="Erkel C."/>
            <person name="Kube M."/>
            <person name="Reinhardt R."/>
            <person name="Liesack W."/>
        </authorList>
    </citation>
    <scope>NUCLEOTIDE SEQUENCE [LARGE SCALE GENOMIC DNA]</scope>
    <source>
        <strain evidence="3">DSM 22066 / NBRC 105507 / MRE50</strain>
    </source>
</reference>
<dbReference type="Gene3D" id="3.30.2380.10">
    <property type="entry name" value="CGI121/TPRKB"/>
    <property type="match status" value="1"/>
</dbReference>
<keyword evidence="3" id="KW-1185">Reference proteome</keyword>
<organism evidence="2 3">
    <name type="scientific">Methanocella arvoryzae (strain DSM 22066 / NBRC 105507 / MRE50)</name>
    <dbReference type="NCBI Taxonomy" id="351160"/>
    <lineage>
        <taxon>Archaea</taxon>
        <taxon>Methanobacteriati</taxon>
        <taxon>Methanobacteriota</taxon>
        <taxon>Stenosarchaea group</taxon>
        <taxon>Methanomicrobia</taxon>
        <taxon>Methanocellales</taxon>
        <taxon>Methanocellaceae</taxon>
        <taxon>Methanocella</taxon>
    </lineage>
</organism>
<accession>Q0W6L2</accession>
<dbReference type="NCBIfam" id="NF011465">
    <property type="entry name" value="PRK14886.1-1"/>
    <property type="match status" value="1"/>
</dbReference>
<evidence type="ECO:0008006" key="4">
    <source>
        <dbReference type="Google" id="ProtNLM"/>
    </source>
</evidence>
<proteinExistence type="inferred from homology"/>
<name>Q0W6L2_METAR</name>
<gene>
    <name evidence="2" type="ORF">RCIX574</name>
</gene>
<dbReference type="AlphaFoldDB" id="Q0W6L2"/>
<dbReference type="Proteomes" id="UP000000663">
    <property type="component" value="Chromosome"/>
</dbReference>
<dbReference type="PIRSF" id="PIRSF022062">
    <property type="entry name" value="UCP022062"/>
    <property type="match status" value="1"/>
</dbReference>
<dbReference type="InterPro" id="IPR036504">
    <property type="entry name" value="CGI121/TPRKB_sf"/>
</dbReference>
<dbReference type="STRING" id="351160.RCIX574"/>
<evidence type="ECO:0000256" key="1">
    <source>
        <dbReference type="ARBA" id="ARBA00005546"/>
    </source>
</evidence>
<dbReference type="Pfam" id="PF08617">
    <property type="entry name" value="CGI-121"/>
    <property type="match status" value="1"/>
</dbReference>